<dbReference type="KEGG" id="lxl:KDY119_03383"/>
<feature type="compositionally biased region" description="Basic and acidic residues" evidence="1">
    <location>
        <begin position="112"/>
        <end position="123"/>
    </location>
</feature>
<evidence type="ECO:0000256" key="1">
    <source>
        <dbReference type="SAM" id="MobiDB-lite"/>
    </source>
</evidence>
<evidence type="ECO:0000313" key="4">
    <source>
        <dbReference type="Proteomes" id="UP000326702"/>
    </source>
</evidence>
<dbReference type="Proteomes" id="UP000326702">
    <property type="component" value="Chromosome"/>
</dbReference>
<accession>A0A5P9QEM7</accession>
<organism evidence="3 4">
    <name type="scientific">Luteimicrobium xylanilyticum</name>
    <dbReference type="NCBI Taxonomy" id="1133546"/>
    <lineage>
        <taxon>Bacteria</taxon>
        <taxon>Bacillati</taxon>
        <taxon>Actinomycetota</taxon>
        <taxon>Actinomycetes</taxon>
        <taxon>Micrococcales</taxon>
        <taxon>Luteimicrobium</taxon>
    </lineage>
</organism>
<dbReference type="EMBL" id="CP045529">
    <property type="protein sequence ID" value="QFU99847.1"/>
    <property type="molecule type" value="Genomic_DNA"/>
</dbReference>
<reference evidence="3 4" key="1">
    <citation type="submission" date="2019-10" db="EMBL/GenBank/DDBJ databases">
        <title>Genome sequence of Luteimicrobium xylanilyticum HY-24.</title>
        <authorList>
            <person name="Kim D.Y."/>
            <person name="Park H.-Y."/>
        </authorList>
    </citation>
    <scope>NUCLEOTIDE SEQUENCE [LARGE SCALE GENOMIC DNA]</scope>
    <source>
        <strain evidence="3 4">HY-24</strain>
    </source>
</reference>
<proteinExistence type="predicted"/>
<sequence>MLTDEQWERIAPFMPKAGPKGGRPHADHRVVMEGIIYRYRTGIPWRDLPRETFGPYQTVWKRHHRFVVDGTWDQIWSALLAQADADGQIDWEVAVDSTINRAHQHATNTTRPEQDTGGRGESRLFVDPVGIRS</sequence>
<evidence type="ECO:0000259" key="2">
    <source>
        <dbReference type="Pfam" id="PF13340"/>
    </source>
</evidence>
<dbReference type="NCBIfam" id="NF033580">
    <property type="entry name" value="transpos_IS5_3"/>
    <property type="match status" value="1"/>
</dbReference>
<name>A0A5P9QEM7_9MICO</name>
<protein>
    <recommendedName>
        <fullName evidence="2">Insertion element IS402-like domain-containing protein</fullName>
    </recommendedName>
</protein>
<evidence type="ECO:0000313" key="3">
    <source>
        <dbReference type="EMBL" id="QFU99847.1"/>
    </source>
</evidence>
<dbReference type="PANTHER" id="PTHR46637">
    <property type="entry name" value="TIS1421-TRANSPOSASE PROTEIN A"/>
    <property type="match status" value="1"/>
</dbReference>
<dbReference type="AlphaFoldDB" id="A0A5P9QEM7"/>
<feature type="domain" description="Insertion element IS402-like" evidence="2">
    <location>
        <begin position="2"/>
        <end position="76"/>
    </location>
</feature>
<feature type="region of interest" description="Disordered" evidence="1">
    <location>
        <begin position="101"/>
        <end position="123"/>
    </location>
</feature>
<dbReference type="InterPro" id="IPR052909">
    <property type="entry name" value="Transposase_6_like"/>
</dbReference>
<feature type="compositionally biased region" description="Polar residues" evidence="1">
    <location>
        <begin position="101"/>
        <end position="111"/>
    </location>
</feature>
<dbReference type="InterPro" id="IPR025161">
    <property type="entry name" value="IS402-like_dom"/>
</dbReference>
<dbReference type="Pfam" id="PF13340">
    <property type="entry name" value="DUF4096"/>
    <property type="match status" value="1"/>
</dbReference>
<keyword evidence="4" id="KW-1185">Reference proteome</keyword>
<dbReference type="PANTHER" id="PTHR46637:SF1">
    <property type="entry name" value="BLL5188 PROTEIN"/>
    <property type="match status" value="1"/>
</dbReference>
<gene>
    <name evidence="3" type="ORF">KDY119_03383</name>
</gene>